<dbReference type="GO" id="GO:0005227">
    <property type="term" value="F:calcium-activated cation channel activity"/>
    <property type="evidence" value="ECO:0007669"/>
    <property type="project" value="InterPro"/>
</dbReference>
<feature type="compositionally biased region" description="Pro residues" evidence="7">
    <location>
        <begin position="1"/>
        <end position="22"/>
    </location>
</feature>
<evidence type="ECO:0000256" key="8">
    <source>
        <dbReference type="SAM" id="Phobius"/>
    </source>
</evidence>
<evidence type="ECO:0000256" key="1">
    <source>
        <dbReference type="ARBA" id="ARBA00004141"/>
    </source>
</evidence>
<dbReference type="Proteomes" id="UP000722791">
    <property type="component" value="Unassembled WGS sequence"/>
</dbReference>
<evidence type="ECO:0000256" key="4">
    <source>
        <dbReference type="ARBA" id="ARBA00022692"/>
    </source>
</evidence>
<comment type="caution">
    <text evidence="12">The sequence shown here is derived from an EMBL/GenBank/DDBJ whole genome shotgun (WGS) entry which is preliminary data.</text>
</comment>
<feature type="region of interest" description="Disordered" evidence="7">
    <location>
        <begin position="363"/>
        <end position="394"/>
    </location>
</feature>
<feature type="region of interest" description="Disordered" evidence="7">
    <location>
        <begin position="1"/>
        <end position="23"/>
    </location>
</feature>
<feature type="compositionally biased region" description="Basic and acidic residues" evidence="7">
    <location>
        <begin position="496"/>
        <end position="507"/>
    </location>
</feature>
<dbReference type="Proteomes" id="UP000747110">
    <property type="component" value="Unassembled WGS sequence"/>
</dbReference>
<feature type="transmembrane region" description="Helical" evidence="8">
    <location>
        <begin position="176"/>
        <end position="197"/>
    </location>
</feature>
<evidence type="ECO:0008006" key="15">
    <source>
        <dbReference type="Google" id="ProtNLM"/>
    </source>
</evidence>
<evidence type="ECO:0000313" key="11">
    <source>
        <dbReference type="EMBL" id="GIL93154.1"/>
    </source>
</evidence>
<dbReference type="EMBL" id="BNCQ01000085">
    <property type="protein sequence ID" value="GIM16788.1"/>
    <property type="molecule type" value="Genomic_DNA"/>
</dbReference>
<evidence type="ECO:0000256" key="2">
    <source>
        <dbReference type="ARBA" id="ARBA00007779"/>
    </source>
</evidence>
<feature type="transmembrane region" description="Helical" evidence="8">
    <location>
        <begin position="1471"/>
        <end position="1489"/>
    </location>
</feature>
<evidence type="ECO:0000256" key="6">
    <source>
        <dbReference type="ARBA" id="ARBA00023136"/>
    </source>
</evidence>
<feature type="transmembrane region" description="Helical" evidence="8">
    <location>
        <begin position="1283"/>
        <end position="1309"/>
    </location>
</feature>
<accession>A0A8J4H0E6</accession>
<gene>
    <name evidence="11" type="ORF">Vretifemale_20618</name>
    <name evidence="12" type="ORF">Vretimale_19394</name>
</gene>
<feature type="domain" description="CSC1/OSCA1-like 7TM region" evidence="9">
    <location>
        <begin position="1229"/>
        <end position="1462"/>
    </location>
</feature>
<dbReference type="InterPro" id="IPR045122">
    <property type="entry name" value="Csc1-like"/>
</dbReference>
<protein>
    <recommendedName>
        <fullName evidence="15">ERD4-related membrane protein</fullName>
    </recommendedName>
</protein>
<dbReference type="Pfam" id="PF13967">
    <property type="entry name" value="RSN1_TM"/>
    <property type="match status" value="1"/>
</dbReference>
<evidence type="ECO:0000256" key="5">
    <source>
        <dbReference type="ARBA" id="ARBA00022989"/>
    </source>
</evidence>
<dbReference type="Pfam" id="PF02714">
    <property type="entry name" value="RSN1_7TM"/>
    <property type="match status" value="1"/>
</dbReference>
<evidence type="ECO:0000313" key="13">
    <source>
        <dbReference type="Proteomes" id="UP000722791"/>
    </source>
</evidence>
<organism evidence="12 13">
    <name type="scientific">Volvox reticuliferus</name>
    <dbReference type="NCBI Taxonomy" id="1737510"/>
    <lineage>
        <taxon>Eukaryota</taxon>
        <taxon>Viridiplantae</taxon>
        <taxon>Chlorophyta</taxon>
        <taxon>core chlorophytes</taxon>
        <taxon>Chlorophyceae</taxon>
        <taxon>CS clade</taxon>
        <taxon>Chlamydomonadales</taxon>
        <taxon>Volvocaceae</taxon>
        <taxon>Volvox</taxon>
    </lineage>
</organism>
<evidence type="ECO:0000313" key="12">
    <source>
        <dbReference type="EMBL" id="GIM16788.1"/>
    </source>
</evidence>
<keyword evidence="5 8" id="KW-1133">Transmembrane helix</keyword>
<dbReference type="OrthoDB" id="539812at2759"/>
<dbReference type="EMBL" id="BNCP01000089">
    <property type="protein sequence ID" value="GIL93154.1"/>
    <property type="molecule type" value="Genomic_DNA"/>
</dbReference>
<dbReference type="GO" id="GO:0005886">
    <property type="term" value="C:plasma membrane"/>
    <property type="evidence" value="ECO:0007669"/>
    <property type="project" value="TreeGrafter"/>
</dbReference>
<feature type="region of interest" description="Disordered" evidence="7">
    <location>
        <begin position="298"/>
        <end position="319"/>
    </location>
</feature>
<feature type="transmembrane region" description="Helical" evidence="8">
    <location>
        <begin position="1388"/>
        <end position="1408"/>
    </location>
</feature>
<keyword evidence="4 8" id="KW-0812">Transmembrane</keyword>
<feature type="transmembrane region" description="Helical" evidence="8">
    <location>
        <begin position="1237"/>
        <end position="1262"/>
    </location>
</feature>
<feature type="transmembrane region" description="Helical" evidence="8">
    <location>
        <begin position="1414"/>
        <end position="1432"/>
    </location>
</feature>
<dbReference type="InterPro" id="IPR003864">
    <property type="entry name" value="CSC1/OSCA1-like_7TM"/>
</dbReference>
<sequence length="1551" mass="165146">MSNSSLPPPFQPGRPPPPPSPQPVALADQQYLVSDNQVLVSVYVNALWGALCIFGFVVLRGWVRGPGGVFQRRQELQDLFMRPPRLVLGTIRQVWNWLLPLLAVSDADIVSCSGFDALILTRVLLMGLQMFTMMTFFGMVVLIPVYYTRGGVEQSSASLGTMARLSVANIPTASNVFLLPFGMTYVFIVYGCWVLLINCKCYVQLRMAYFCCLDALPSALEGELNVGPSASAVPSATAATASKGVVATANERSGSAAAAAAAPTVAGAVSSSSSSIPPDERLNERYAASGSVVLELPQLRDGGRDRTASASAAQPVAEGVESAAEAAAAEPGEGAVGGLEQQRQQSKQRQVGFLDVAACTADGGGSTAGGGGATEESVGGGGRSGSRSEGGGGVMLTAKPPRMALRSTWLNMANFFNPTLRMMLDYLDWQNPLQRVAAQFGVCDLQLPTVTTDEAPRAVRLYNSDKDPLLSYDDLVSTTLLNSGDAADLSPSGNSHAEELNKEDCGEGQRNPVTGNESHADDAAAANATVVLPYWRPLESLRLMRETGSSPVGYEVAETHCANRSSPPSHTRLRRVMAAPASASHAQTGANVAGSCAGGGGGAAPASAASFFPSLRYSLRHSTNFGKGPSHEISTATAATATPAMGNAATAGSYGMTDPRQPLLPGKRNVRLLQLLQVPMSSPFSVSGDGSGGGYGYGNGFGAQIRCPTMRPTAGRGGAATANVNGDPIRLVNASHYVVLIKRVNLKRRPGMIDRMAAMTYIAVNRLRRAFTWAKKRTAGMVTKLHPGGGKQRPLGTEAATVTATATAGQCRTAHDVEGQQGAEAGTAMELHGLARIEYDVRRYFEMFDDPGKRQFDPLKDVSVASTTRTKSKAFRRQVSAATNGGISVAASNTGSNGGGGGSGTAAGVDMTAAAVTSATTTAFNAIDADAVAAAAAAKDDAEEDPNGAAVAAVLHDLFPKTFQGLIPVSNHDAVDKLIYRWDTKMTALAVAVRDLERLEAWRRRRLNKQSSKNDSQTEMEEGKGSEGAVAAEAEAEAAAAAGKGGGGDGSLFQSCCGGSGDGDGSNDRAMAAALSKMMKVRKVISKLRTGILALEARIESERERTMRKPVGTAYFAMFSSSKDAQMLGQCRRVVPPQGPGALLSFDAVPAPNPEDVSWPALWSTSSMAQFLRRLAIVVPMAIIFALPIGPLQGALSALDVSLCGGATTFEGMTSNRLYVGWFCEPKNLGIQLWKSLITGVLPSVLGLLWTALVMPHFLYFCSSVARSKLSLSGQERQMQDWFFWYSLINTFLGAVLGSGVFSQLGAYLADPKKLLDKIGRALPSTANFFIQFCIARALFTNFVRLLWPHAGSMFAAIFRSLLRLGVPRSLHTAAVAHMPPSTRAVSYYNAILQIFMFGCAFAVVSPVILPCCWLFFLTGFFAYRYSILYVYERNYESGGRMWPVLFGHMMGFLLLMEVFTGAVLVVNKAWVLAVVIWVTLTPPLLIFWRYCFVHYLEPVEFPPLSVVASEPRGVRLSPLIYMPPALRPGALGWYPEQGKVWQKYGIPKHW</sequence>
<evidence type="ECO:0000256" key="3">
    <source>
        <dbReference type="ARBA" id="ARBA00022448"/>
    </source>
</evidence>
<feature type="region of interest" description="Disordered" evidence="7">
    <location>
        <begin position="485"/>
        <end position="517"/>
    </location>
</feature>
<keyword evidence="14" id="KW-1185">Reference proteome</keyword>
<dbReference type="PANTHER" id="PTHR13018:SF5">
    <property type="entry name" value="RE44586P"/>
    <property type="match status" value="1"/>
</dbReference>
<dbReference type="PANTHER" id="PTHR13018">
    <property type="entry name" value="PROBABLE MEMBRANE PROTEIN DUF221-RELATED"/>
    <property type="match status" value="1"/>
</dbReference>
<feature type="region of interest" description="Disordered" evidence="7">
    <location>
        <begin position="1007"/>
        <end position="1032"/>
    </location>
</feature>
<feature type="domain" description="CSC1/OSCA1-like N-terminal transmembrane" evidence="10">
    <location>
        <begin position="38"/>
        <end position="196"/>
    </location>
</feature>
<feature type="transmembrane region" description="Helical" evidence="8">
    <location>
        <begin position="42"/>
        <end position="63"/>
    </location>
</feature>
<feature type="transmembrane region" description="Helical" evidence="8">
    <location>
        <begin position="123"/>
        <end position="147"/>
    </location>
</feature>
<name>A0A8J4H0E6_9CHLO</name>
<evidence type="ECO:0000313" key="14">
    <source>
        <dbReference type="Proteomes" id="UP000747110"/>
    </source>
</evidence>
<keyword evidence="6 8" id="KW-0472">Membrane</keyword>
<feature type="transmembrane region" description="Helical" evidence="8">
    <location>
        <begin position="1444"/>
        <end position="1465"/>
    </location>
</feature>
<keyword evidence="3" id="KW-0813">Transport</keyword>
<reference evidence="12" key="1">
    <citation type="journal article" date="2021" name="Proc. Natl. Acad. Sci. U.S.A.">
        <title>Three genomes in the algal genus Volvox reveal the fate of a haploid sex-determining region after a transition to homothallism.</title>
        <authorList>
            <person name="Yamamoto K."/>
            <person name="Hamaji T."/>
            <person name="Kawai-Toyooka H."/>
            <person name="Matsuzaki R."/>
            <person name="Takahashi F."/>
            <person name="Nishimura Y."/>
            <person name="Kawachi M."/>
            <person name="Noguchi H."/>
            <person name="Minakuchi Y."/>
            <person name="Umen J.G."/>
            <person name="Toyoda A."/>
            <person name="Nozaki H."/>
        </authorList>
    </citation>
    <scope>NUCLEOTIDE SEQUENCE</scope>
    <source>
        <strain evidence="12">NIES-3785</strain>
        <strain evidence="11">NIES-3786</strain>
    </source>
</reference>
<feature type="transmembrane region" description="Helical" evidence="8">
    <location>
        <begin position="1329"/>
        <end position="1348"/>
    </location>
</feature>
<comment type="subcellular location">
    <subcellularLocation>
        <location evidence="1">Membrane</location>
        <topology evidence="1">Multi-pass membrane protein</topology>
    </subcellularLocation>
</comment>
<evidence type="ECO:0000259" key="9">
    <source>
        <dbReference type="Pfam" id="PF02714"/>
    </source>
</evidence>
<evidence type="ECO:0000256" key="7">
    <source>
        <dbReference type="SAM" id="MobiDB-lite"/>
    </source>
</evidence>
<evidence type="ECO:0000259" key="10">
    <source>
        <dbReference type="Pfam" id="PF13967"/>
    </source>
</evidence>
<dbReference type="InterPro" id="IPR032880">
    <property type="entry name" value="CSC1/OSCA1-like_N"/>
</dbReference>
<proteinExistence type="inferred from homology"/>
<comment type="similarity">
    <text evidence="2">Belongs to the CSC1 (TC 1.A.17) family.</text>
</comment>